<evidence type="ECO:0000313" key="3">
    <source>
        <dbReference type="Proteomes" id="UP000264310"/>
    </source>
</evidence>
<feature type="compositionally biased region" description="Low complexity" evidence="1">
    <location>
        <begin position="79"/>
        <end position="98"/>
    </location>
</feature>
<protein>
    <submittedName>
        <fullName evidence="2">DUF2865 domain-containing protein</fullName>
    </submittedName>
</protein>
<dbReference type="EMBL" id="QURL01000011">
    <property type="protein sequence ID" value="RFC61943.1"/>
    <property type="molecule type" value="Genomic_DNA"/>
</dbReference>
<evidence type="ECO:0000313" key="2">
    <source>
        <dbReference type="EMBL" id="RFC61943.1"/>
    </source>
</evidence>
<organism evidence="2 3">
    <name type="scientific">Fulvimarina endophytica</name>
    <dbReference type="NCBI Taxonomy" id="2293836"/>
    <lineage>
        <taxon>Bacteria</taxon>
        <taxon>Pseudomonadati</taxon>
        <taxon>Pseudomonadota</taxon>
        <taxon>Alphaproteobacteria</taxon>
        <taxon>Hyphomicrobiales</taxon>
        <taxon>Aurantimonadaceae</taxon>
        <taxon>Fulvimarina</taxon>
    </lineage>
</organism>
<accession>A0A371WY85</accession>
<proteinExistence type="predicted"/>
<feature type="compositionally biased region" description="Basic residues" evidence="1">
    <location>
        <begin position="69"/>
        <end position="78"/>
    </location>
</feature>
<reference evidence="2 3" key="1">
    <citation type="submission" date="2018-08" db="EMBL/GenBank/DDBJ databases">
        <title>Fulvimarina sp. 85, whole genome shotgun sequence.</title>
        <authorList>
            <person name="Tuo L."/>
        </authorList>
    </citation>
    <scope>NUCLEOTIDE SEQUENCE [LARGE SCALE GENOMIC DNA]</scope>
    <source>
        <strain evidence="2 3">85</strain>
    </source>
</reference>
<gene>
    <name evidence="2" type="ORF">DYI37_18620</name>
</gene>
<name>A0A371WY85_9HYPH</name>
<dbReference type="AlphaFoldDB" id="A0A371WY85"/>
<dbReference type="Proteomes" id="UP000264310">
    <property type="component" value="Unassembled WGS sequence"/>
</dbReference>
<dbReference type="InterPro" id="IPR021293">
    <property type="entry name" value="DUF2865"/>
</dbReference>
<dbReference type="Pfam" id="PF11064">
    <property type="entry name" value="DUF2865"/>
    <property type="match status" value="1"/>
</dbReference>
<sequence length="260" mass="28439">MQHEDPVAMTDTTSRFLPRFLLAASVLAAGLVPMAPQPVAAQSFLQKMFGAPTAEHRRKIRQPVRKVIRKKQVRKRTVSRQAVSRSSSHSSARASHGAAASSHTYQTLCVRKADGYFFPISFSTTETYFDRDLEACEARCPGTDVDLYVHRVLREEPDQMVSHTSGRSYTDLPSAFLYKTAGIDETAAKACEIAPELDPVITVAENLGALPFQSAIPLPARRPDPFSAIAGLETAAVEPQTASAEPVVIRQVGPQFFPDQ</sequence>
<comment type="caution">
    <text evidence="2">The sequence shown here is derived from an EMBL/GenBank/DDBJ whole genome shotgun (WGS) entry which is preliminary data.</text>
</comment>
<feature type="region of interest" description="Disordered" evidence="1">
    <location>
        <begin position="69"/>
        <end position="98"/>
    </location>
</feature>
<evidence type="ECO:0000256" key="1">
    <source>
        <dbReference type="SAM" id="MobiDB-lite"/>
    </source>
</evidence>
<keyword evidence="3" id="KW-1185">Reference proteome</keyword>